<sequence>MQINHVKSSHTLSAPHFKNPENNLLTSQSNPSTPSNALTSRMRDPSNHLFHMGPFPPILHETHQNPPSSLIPPKSQPLNSRTDQFSVYTD</sequence>
<accession>A0A9Q3IZW0</accession>
<feature type="region of interest" description="Disordered" evidence="1">
    <location>
        <begin position="1"/>
        <end position="90"/>
    </location>
</feature>
<keyword evidence="3" id="KW-1185">Reference proteome</keyword>
<evidence type="ECO:0000313" key="2">
    <source>
        <dbReference type="EMBL" id="MBW0553018.1"/>
    </source>
</evidence>
<evidence type="ECO:0000313" key="3">
    <source>
        <dbReference type="Proteomes" id="UP000765509"/>
    </source>
</evidence>
<proteinExistence type="predicted"/>
<gene>
    <name evidence="2" type="ORF">O181_092733</name>
</gene>
<evidence type="ECO:0000256" key="1">
    <source>
        <dbReference type="SAM" id="MobiDB-lite"/>
    </source>
</evidence>
<protein>
    <submittedName>
        <fullName evidence="2">Uncharacterized protein</fullName>
    </submittedName>
</protein>
<dbReference type="EMBL" id="AVOT02059344">
    <property type="protein sequence ID" value="MBW0553018.1"/>
    <property type="molecule type" value="Genomic_DNA"/>
</dbReference>
<comment type="caution">
    <text evidence="2">The sequence shown here is derived from an EMBL/GenBank/DDBJ whole genome shotgun (WGS) entry which is preliminary data.</text>
</comment>
<feature type="compositionally biased region" description="Polar residues" evidence="1">
    <location>
        <begin position="20"/>
        <end position="39"/>
    </location>
</feature>
<dbReference type="Proteomes" id="UP000765509">
    <property type="component" value="Unassembled WGS sequence"/>
</dbReference>
<feature type="compositionally biased region" description="Polar residues" evidence="1">
    <location>
        <begin position="76"/>
        <end position="90"/>
    </location>
</feature>
<organism evidence="2 3">
    <name type="scientific">Austropuccinia psidii MF-1</name>
    <dbReference type="NCBI Taxonomy" id="1389203"/>
    <lineage>
        <taxon>Eukaryota</taxon>
        <taxon>Fungi</taxon>
        <taxon>Dikarya</taxon>
        <taxon>Basidiomycota</taxon>
        <taxon>Pucciniomycotina</taxon>
        <taxon>Pucciniomycetes</taxon>
        <taxon>Pucciniales</taxon>
        <taxon>Sphaerophragmiaceae</taxon>
        <taxon>Austropuccinia</taxon>
    </lineage>
</organism>
<feature type="compositionally biased region" description="Polar residues" evidence="1">
    <location>
        <begin position="1"/>
        <end position="12"/>
    </location>
</feature>
<dbReference type="AlphaFoldDB" id="A0A9Q3IZW0"/>
<name>A0A9Q3IZW0_9BASI</name>
<reference evidence="2" key="1">
    <citation type="submission" date="2021-03" db="EMBL/GenBank/DDBJ databases">
        <title>Draft genome sequence of rust myrtle Austropuccinia psidii MF-1, a brazilian biotype.</title>
        <authorList>
            <person name="Quecine M.C."/>
            <person name="Pachon D.M.R."/>
            <person name="Bonatelli M.L."/>
            <person name="Correr F.H."/>
            <person name="Franceschini L.M."/>
            <person name="Leite T.F."/>
            <person name="Margarido G.R.A."/>
            <person name="Almeida C.A."/>
            <person name="Ferrarezi J.A."/>
            <person name="Labate C.A."/>
        </authorList>
    </citation>
    <scope>NUCLEOTIDE SEQUENCE</scope>
    <source>
        <strain evidence="2">MF-1</strain>
    </source>
</reference>